<proteinExistence type="predicted"/>
<dbReference type="EMBL" id="JANX01000620">
    <property type="protein sequence ID" value="KGM31029.1"/>
    <property type="molecule type" value="Genomic_DNA"/>
</dbReference>
<comment type="caution">
    <text evidence="1">The sequence shown here is derived from an EMBL/GenBank/DDBJ whole genome shotgun (WGS) entry which is preliminary data.</text>
</comment>
<gene>
    <name evidence="1" type="ORF">P409_29585</name>
</gene>
<reference evidence="1 2" key="1">
    <citation type="submission" date="2014-01" db="EMBL/GenBank/DDBJ databases">
        <title>Genome sequence determination for a cystic fibrosis isolate, Inquilinus limosus.</title>
        <authorList>
            <person name="Pino M."/>
            <person name="Di Conza J."/>
            <person name="Gutkind G."/>
        </authorList>
    </citation>
    <scope>NUCLEOTIDE SEQUENCE [LARGE SCALE GENOMIC DNA]</scope>
    <source>
        <strain evidence="1 2">MP06</strain>
    </source>
</reference>
<evidence type="ECO:0000313" key="1">
    <source>
        <dbReference type="EMBL" id="KGM31029.1"/>
    </source>
</evidence>
<dbReference type="AlphaFoldDB" id="A0A0A0CZ50"/>
<sequence>MARRTLPAAGHRAFSLGFNFIVILGLDPRIQGLSRAALGGPWIAGSSPAMTIEIRSVALSTIEEPDQTEVVGPGPDRVI</sequence>
<dbReference type="Proteomes" id="UP000029995">
    <property type="component" value="Unassembled WGS sequence"/>
</dbReference>
<organism evidence="1 2">
    <name type="scientific">Inquilinus limosus MP06</name>
    <dbReference type="NCBI Taxonomy" id="1398085"/>
    <lineage>
        <taxon>Bacteria</taxon>
        <taxon>Pseudomonadati</taxon>
        <taxon>Pseudomonadota</taxon>
        <taxon>Alphaproteobacteria</taxon>
        <taxon>Rhodospirillales</taxon>
        <taxon>Rhodospirillaceae</taxon>
        <taxon>Inquilinus</taxon>
    </lineage>
</organism>
<accession>A0A0A0CZ50</accession>
<protein>
    <submittedName>
        <fullName evidence="1">Uncharacterized protein</fullName>
    </submittedName>
</protein>
<name>A0A0A0CZ50_9PROT</name>
<evidence type="ECO:0000313" key="2">
    <source>
        <dbReference type="Proteomes" id="UP000029995"/>
    </source>
</evidence>